<dbReference type="AlphaFoldDB" id="A0A3M0HYL1"/>
<dbReference type="RefSeq" id="WP_121893870.1">
    <property type="nucleotide sequence ID" value="NZ_PENI01000032.1"/>
</dbReference>
<proteinExistence type="predicted"/>
<name>A0A3M0HYL1_9ACTN</name>
<evidence type="ECO:0000313" key="1">
    <source>
        <dbReference type="EMBL" id="RMB81288.1"/>
    </source>
</evidence>
<comment type="caution">
    <text evidence="1">The sequence shown here is derived from an EMBL/GenBank/DDBJ whole genome shotgun (WGS) entry which is preliminary data.</text>
</comment>
<accession>A0A3M0HYL1</accession>
<reference evidence="1 2" key="1">
    <citation type="submission" date="2017-11" db="EMBL/GenBank/DDBJ databases">
        <title>Draft genome of actinobacteria isolated from guarana (Paullinia cupana (Mart.) Ducke.</title>
        <authorList>
            <person name="Siqueira K.A."/>
            <person name="Liotti R.G."/>
            <person name="Mendes T.A.O."/>
            <person name="Soares M.A."/>
        </authorList>
    </citation>
    <scope>NUCLEOTIDE SEQUENCE [LARGE SCALE GENOMIC DNA]</scope>
    <source>
        <strain evidence="1 2">193</strain>
    </source>
</reference>
<keyword evidence="2" id="KW-1185">Reference proteome</keyword>
<protein>
    <submittedName>
        <fullName evidence="1">Uncharacterized protein</fullName>
    </submittedName>
</protein>
<sequence length="180" mass="19832">MLHRLLIVAELQEKEPDDGWAQYQTTGRACVVCPCGFNTGFIPKAEAASQYRAHADVAQALARQEGTVTEATRSTFRLHDDPLIRQAAVYGPEFVNQVLALRNTMQQVKETLAAEASTTGHSDHRLRAHAAEELRTAQTLVYARQADVAQARAILAQEEVALSEAMTNLNKVIDYLIKSS</sequence>
<dbReference type="Proteomes" id="UP000270471">
    <property type="component" value="Unassembled WGS sequence"/>
</dbReference>
<organism evidence="1 2">
    <name type="scientific">Streptomyces shenzhenensis</name>
    <dbReference type="NCBI Taxonomy" id="943815"/>
    <lineage>
        <taxon>Bacteria</taxon>
        <taxon>Bacillati</taxon>
        <taxon>Actinomycetota</taxon>
        <taxon>Actinomycetes</taxon>
        <taxon>Kitasatosporales</taxon>
        <taxon>Streptomycetaceae</taxon>
        <taxon>Streptomyces</taxon>
    </lineage>
</organism>
<gene>
    <name evidence="1" type="ORF">CTZ28_35395</name>
</gene>
<evidence type="ECO:0000313" key="2">
    <source>
        <dbReference type="Proteomes" id="UP000270471"/>
    </source>
</evidence>
<dbReference type="EMBL" id="PENI01000032">
    <property type="protein sequence ID" value="RMB81288.1"/>
    <property type="molecule type" value="Genomic_DNA"/>
</dbReference>
<dbReference type="OrthoDB" id="4338825at2"/>